<dbReference type="Gene3D" id="1.10.287.130">
    <property type="match status" value="1"/>
</dbReference>
<evidence type="ECO:0000256" key="3">
    <source>
        <dbReference type="ARBA" id="ARBA00022777"/>
    </source>
</evidence>
<dbReference type="Proteomes" id="UP000198619">
    <property type="component" value="Unassembled WGS sequence"/>
</dbReference>
<evidence type="ECO:0000313" key="7">
    <source>
        <dbReference type="EMBL" id="SFB24891.1"/>
    </source>
</evidence>
<dbReference type="RefSeq" id="WP_090041935.1">
    <property type="nucleotide sequence ID" value="NZ_FOKI01000021.1"/>
</dbReference>
<keyword evidence="5" id="KW-0812">Transmembrane</keyword>
<dbReference type="PRINTS" id="PR00344">
    <property type="entry name" value="BCTRLSENSOR"/>
</dbReference>
<organism evidence="7 8">
    <name type="scientific">Clostridium frigidicarnis</name>
    <dbReference type="NCBI Taxonomy" id="84698"/>
    <lineage>
        <taxon>Bacteria</taxon>
        <taxon>Bacillati</taxon>
        <taxon>Bacillota</taxon>
        <taxon>Clostridia</taxon>
        <taxon>Eubacteriales</taxon>
        <taxon>Clostridiaceae</taxon>
        <taxon>Clostridium</taxon>
    </lineage>
</organism>
<dbReference type="GO" id="GO:0004673">
    <property type="term" value="F:protein histidine kinase activity"/>
    <property type="evidence" value="ECO:0007669"/>
    <property type="project" value="UniProtKB-EC"/>
</dbReference>
<dbReference type="AlphaFoldDB" id="A0A1I0ZH90"/>
<dbReference type="InterPro" id="IPR003594">
    <property type="entry name" value="HATPase_dom"/>
</dbReference>
<accession>A0A1I0ZH90</accession>
<dbReference type="EC" id="2.7.13.3" evidence="2"/>
<dbReference type="PANTHER" id="PTHR40448:SF1">
    <property type="entry name" value="TWO-COMPONENT SENSOR HISTIDINE KINASE"/>
    <property type="match status" value="1"/>
</dbReference>
<proteinExistence type="predicted"/>
<comment type="catalytic activity">
    <reaction evidence="1">
        <text>ATP + protein L-histidine = ADP + protein N-phospho-L-histidine.</text>
        <dbReference type="EC" id="2.7.13.3"/>
    </reaction>
</comment>
<keyword evidence="8" id="KW-1185">Reference proteome</keyword>
<feature type="transmembrane region" description="Helical" evidence="5">
    <location>
        <begin position="12"/>
        <end position="35"/>
    </location>
</feature>
<evidence type="ECO:0000256" key="2">
    <source>
        <dbReference type="ARBA" id="ARBA00012438"/>
    </source>
</evidence>
<keyword evidence="3 7" id="KW-0418">Kinase</keyword>
<dbReference type="PANTHER" id="PTHR40448">
    <property type="entry name" value="TWO-COMPONENT SENSOR HISTIDINE KINASE"/>
    <property type="match status" value="1"/>
</dbReference>
<evidence type="ECO:0000313" key="8">
    <source>
        <dbReference type="Proteomes" id="UP000198619"/>
    </source>
</evidence>
<dbReference type="GO" id="GO:0000160">
    <property type="term" value="P:phosphorelay signal transduction system"/>
    <property type="evidence" value="ECO:0007669"/>
    <property type="project" value="UniProtKB-KW"/>
</dbReference>
<keyword evidence="4" id="KW-0902">Two-component regulatory system</keyword>
<dbReference type="SMART" id="SM00387">
    <property type="entry name" value="HATPase_c"/>
    <property type="match status" value="1"/>
</dbReference>
<evidence type="ECO:0000259" key="6">
    <source>
        <dbReference type="PROSITE" id="PS50109"/>
    </source>
</evidence>
<sequence>MNVGADNVKKILMASAISNGILMAFLILIAVYNILFRCSDGYIKVSYTNGGIICLAALIIIVINIYFTVKSLYSSIFSQDKNKGFIETIDSLSDLNKTLRSQRHDFVNHLQIIYNLMELEEYSDARNYIEKVYEDVIRVNKALKTKSAAVNAILQAKTMYAQKRNINVNLYVNTSLKDLPLPDWQFCRIIVNIIDNGIYALMEKKDNRILTIELLEDMRNYKVTICNNGKEISSEIIDKLFDAGFSTKGKNGTGMGLSIAKEILNEYGGDVIVETNKMETKFIVSILKKSKFEID</sequence>
<dbReference type="Pfam" id="PF14689">
    <property type="entry name" value="SPOB_a"/>
    <property type="match status" value="1"/>
</dbReference>
<dbReference type="InterPro" id="IPR005467">
    <property type="entry name" value="His_kinase_dom"/>
</dbReference>
<reference evidence="7 8" key="1">
    <citation type="submission" date="2016-10" db="EMBL/GenBank/DDBJ databases">
        <authorList>
            <person name="de Groot N.N."/>
        </authorList>
    </citation>
    <scope>NUCLEOTIDE SEQUENCE [LARGE SCALE GENOMIC DNA]</scope>
    <source>
        <strain evidence="7 8">DSM 12271</strain>
    </source>
</reference>
<feature type="domain" description="Histidine kinase" evidence="6">
    <location>
        <begin position="188"/>
        <end position="290"/>
    </location>
</feature>
<dbReference type="InterPro" id="IPR036890">
    <property type="entry name" value="HATPase_C_sf"/>
</dbReference>
<dbReference type="PROSITE" id="PS50109">
    <property type="entry name" value="HIS_KIN"/>
    <property type="match status" value="1"/>
</dbReference>
<name>A0A1I0ZH90_9CLOT</name>
<dbReference type="STRING" id="84698.SAMN04488528_10219"/>
<keyword evidence="3 7" id="KW-0808">Transferase</keyword>
<dbReference type="OrthoDB" id="1634477at2"/>
<protein>
    <recommendedName>
        <fullName evidence="2">histidine kinase</fullName>
        <ecNumber evidence="2">2.7.13.3</ecNumber>
    </recommendedName>
</protein>
<keyword evidence="5" id="KW-1133">Transmembrane helix</keyword>
<dbReference type="Gene3D" id="3.30.565.10">
    <property type="entry name" value="Histidine kinase-like ATPase, C-terminal domain"/>
    <property type="match status" value="1"/>
</dbReference>
<evidence type="ECO:0000256" key="5">
    <source>
        <dbReference type="SAM" id="Phobius"/>
    </source>
</evidence>
<gene>
    <name evidence="7" type="ORF">SAMN04488528_10219</name>
</gene>
<keyword evidence="5" id="KW-0472">Membrane</keyword>
<feature type="transmembrane region" description="Helical" evidence="5">
    <location>
        <begin position="47"/>
        <end position="67"/>
    </location>
</feature>
<dbReference type="GO" id="GO:0042802">
    <property type="term" value="F:identical protein binding"/>
    <property type="evidence" value="ECO:0007669"/>
    <property type="project" value="TreeGrafter"/>
</dbReference>
<evidence type="ECO:0000256" key="1">
    <source>
        <dbReference type="ARBA" id="ARBA00000085"/>
    </source>
</evidence>
<dbReference type="Pfam" id="PF02518">
    <property type="entry name" value="HATPase_c"/>
    <property type="match status" value="1"/>
</dbReference>
<dbReference type="SUPFAM" id="SSF55874">
    <property type="entry name" value="ATPase domain of HSP90 chaperone/DNA topoisomerase II/histidine kinase"/>
    <property type="match status" value="1"/>
</dbReference>
<dbReference type="InterPro" id="IPR004358">
    <property type="entry name" value="Sig_transdc_His_kin-like_C"/>
</dbReference>
<dbReference type="EMBL" id="FOKI01000021">
    <property type="protein sequence ID" value="SFB24891.1"/>
    <property type="molecule type" value="Genomic_DNA"/>
</dbReference>
<evidence type="ECO:0000256" key="4">
    <source>
        <dbReference type="ARBA" id="ARBA00023012"/>
    </source>
</evidence>
<dbReference type="InterPro" id="IPR039506">
    <property type="entry name" value="SPOB_a"/>
</dbReference>